<sequence length="101" mass="11305">MLVFKTNLNIQSSSKIYGLLLLFCDRGKRATSHWFAVADLMLGISTSVRIQAEIRVPNQYALHQSELLQAQSINPTHSPSIGVGQNSKRKQYYRAVALDLS</sequence>
<evidence type="ECO:0000313" key="1">
    <source>
        <dbReference type="EMBL" id="KHN44221.1"/>
    </source>
</evidence>
<organism evidence="1">
    <name type="scientific">Glycine soja</name>
    <name type="common">Wild soybean</name>
    <dbReference type="NCBI Taxonomy" id="3848"/>
    <lineage>
        <taxon>Eukaryota</taxon>
        <taxon>Viridiplantae</taxon>
        <taxon>Streptophyta</taxon>
        <taxon>Embryophyta</taxon>
        <taxon>Tracheophyta</taxon>
        <taxon>Spermatophyta</taxon>
        <taxon>Magnoliopsida</taxon>
        <taxon>eudicotyledons</taxon>
        <taxon>Gunneridae</taxon>
        <taxon>Pentapetalae</taxon>
        <taxon>rosids</taxon>
        <taxon>fabids</taxon>
        <taxon>Fabales</taxon>
        <taxon>Fabaceae</taxon>
        <taxon>Papilionoideae</taxon>
        <taxon>50 kb inversion clade</taxon>
        <taxon>NPAAA clade</taxon>
        <taxon>indigoferoid/millettioid clade</taxon>
        <taxon>Phaseoleae</taxon>
        <taxon>Glycine</taxon>
        <taxon>Glycine subgen. Soja</taxon>
    </lineage>
</organism>
<dbReference type="Proteomes" id="UP000053555">
    <property type="component" value="Unassembled WGS sequence"/>
</dbReference>
<reference evidence="1" key="1">
    <citation type="submission" date="2014-07" db="EMBL/GenBank/DDBJ databases">
        <title>Identification of a novel salt tolerance gene in wild soybean by whole-genome sequencing.</title>
        <authorList>
            <person name="Lam H.-M."/>
            <person name="Qi X."/>
            <person name="Li M.-W."/>
            <person name="Liu X."/>
            <person name="Xie M."/>
            <person name="Ni M."/>
            <person name="Xu X."/>
        </authorList>
    </citation>
    <scope>NUCLEOTIDE SEQUENCE [LARGE SCALE GENOMIC DNA]</scope>
    <source>
        <tissue evidence="1">Root</tissue>
    </source>
</reference>
<dbReference type="AlphaFoldDB" id="A0A0B2SBU0"/>
<protein>
    <submittedName>
        <fullName evidence="1">Uncharacterized protein</fullName>
    </submittedName>
</protein>
<name>A0A0B2SBU0_GLYSO</name>
<gene>
    <name evidence="1" type="ORF">glysoja_024441</name>
</gene>
<proteinExistence type="predicted"/>
<dbReference type="EMBL" id="KN643292">
    <property type="protein sequence ID" value="KHN44221.1"/>
    <property type="molecule type" value="Genomic_DNA"/>
</dbReference>
<accession>A0A0B2SBU0</accession>